<gene>
    <name evidence="7" type="ORF">ETF27_00800</name>
</gene>
<dbReference type="AlphaFoldDB" id="A0A5C8GMD8"/>
<feature type="transmembrane region" description="Helical" evidence="6">
    <location>
        <begin position="186"/>
        <end position="206"/>
    </location>
</feature>
<feature type="transmembrane region" description="Helical" evidence="6">
    <location>
        <begin position="319"/>
        <end position="340"/>
    </location>
</feature>
<dbReference type="PANTHER" id="PTHR42893">
    <property type="entry name" value="PROTEIN DETOXIFICATION 44, CHLOROPLASTIC-RELATED"/>
    <property type="match status" value="1"/>
</dbReference>
<dbReference type="GO" id="GO:0015297">
    <property type="term" value="F:antiporter activity"/>
    <property type="evidence" value="ECO:0007669"/>
    <property type="project" value="InterPro"/>
</dbReference>
<protein>
    <submittedName>
        <fullName evidence="7">MATE family efflux transporter</fullName>
    </submittedName>
</protein>
<name>A0A5C8GMD8_9BACT</name>
<feature type="transmembrane region" description="Helical" evidence="6">
    <location>
        <begin position="85"/>
        <end position="107"/>
    </location>
</feature>
<reference evidence="8" key="1">
    <citation type="submission" date="2019-05" db="EMBL/GenBank/DDBJ databases">
        <title>Prevotella brunnea sp. nov., isolated from a wound of a patient.</title>
        <authorList>
            <person name="Buhl M."/>
        </authorList>
    </citation>
    <scope>NUCLEOTIDE SEQUENCE [LARGE SCALE GENOMIC DNA]</scope>
    <source>
        <strain evidence="8">A2672</strain>
    </source>
</reference>
<feature type="transmembrane region" description="Helical" evidence="6">
    <location>
        <begin position="40"/>
        <end position="64"/>
    </location>
</feature>
<dbReference type="InterPro" id="IPR044644">
    <property type="entry name" value="DinF-like"/>
</dbReference>
<dbReference type="InterPro" id="IPR002528">
    <property type="entry name" value="MATE_fam"/>
</dbReference>
<feature type="transmembrane region" description="Helical" evidence="6">
    <location>
        <begin position="390"/>
        <end position="408"/>
    </location>
</feature>
<feature type="transmembrane region" description="Helical" evidence="6">
    <location>
        <begin position="12"/>
        <end position="34"/>
    </location>
</feature>
<evidence type="ECO:0000256" key="5">
    <source>
        <dbReference type="ARBA" id="ARBA00023136"/>
    </source>
</evidence>
<dbReference type="EMBL" id="SDIK01000007">
    <property type="protein sequence ID" value="TXJ63263.1"/>
    <property type="molecule type" value="Genomic_DNA"/>
</dbReference>
<dbReference type="NCBIfam" id="TIGR00797">
    <property type="entry name" value="matE"/>
    <property type="match status" value="1"/>
</dbReference>
<dbReference type="Pfam" id="PF01554">
    <property type="entry name" value="MatE"/>
    <property type="match status" value="2"/>
</dbReference>
<dbReference type="OrthoDB" id="9776324at2"/>
<keyword evidence="5 6" id="KW-0472">Membrane</keyword>
<dbReference type="GO" id="GO:0042910">
    <property type="term" value="F:xenobiotic transmembrane transporter activity"/>
    <property type="evidence" value="ECO:0007669"/>
    <property type="project" value="InterPro"/>
</dbReference>
<comment type="caution">
    <text evidence="7">The sequence shown here is derived from an EMBL/GenBank/DDBJ whole genome shotgun (WGS) entry which is preliminary data.</text>
</comment>
<keyword evidence="8" id="KW-1185">Reference proteome</keyword>
<feature type="transmembrane region" description="Helical" evidence="6">
    <location>
        <begin position="360"/>
        <end position="378"/>
    </location>
</feature>
<evidence type="ECO:0000256" key="4">
    <source>
        <dbReference type="ARBA" id="ARBA00022989"/>
    </source>
</evidence>
<comment type="similarity">
    <text evidence="2">Belongs to the multi antimicrobial extrusion (MATE) (TC 2.A.66.1) family.</text>
</comment>
<evidence type="ECO:0000256" key="2">
    <source>
        <dbReference type="ARBA" id="ARBA00010199"/>
    </source>
</evidence>
<keyword evidence="4 6" id="KW-1133">Transmembrane helix</keyword>
<accession>A0A5C8GMD8</accession>
<dbReference type="GO" id="GO:0005886">
    <property type="term" value="C:plasma membrane"/>
    <property type="evidence" value="ECO:0007669"/>
    <property type="project" value="TreeGrafter"/>
</dbReference>
<feature type="transmembrane region" description="Helical" evidence="6">
    <location>
        <begin position="420"/>
        <end position="442"/>
    </location>
</feature>
<organism evidence="7 8">
    <name type="scientific">Prevotella brunnea</name>
    <dbReference type="NCBI Taxonomy" id="2508867"/>
    <lineage>
        <taxon>Bacteria</taxon>
        <taxon>Pseudomonadati</taxon>
        <taxon>Bacteroidota</taxon>
        <taxon>Bacteroidia</taxon>
        <taxon>Bacteroidales</taxon>
        <taxon>Prevotellaceae</taxon>
        <taxon>Prevotella</taxon>
    </lineage>
</organism>
<feature type="transmembrane region" description="Helical" evidence="6">
    <location>
        <begin position="127"/>
        <end position="150"/>
    </location>
</feature>
<proteinExistence type="inferred from homology"/>
<evidence type="ECO:0000256" key="1">
    <source>
        <dbReference type="ARBA" id="ARBA00004141"/>
    </source>
</evidence>
<evidence type="ECO:0000313" key="8">
    <source>
        <dbReference type="Proteomes" id="UP000321612"/>
    </source>
</evidence>
<evidence type="ECO:0000256" key="3">
    <source>
        <dbReference type="ARBA" id="ARBA00022692"/>
    </source>
</evidence>
<comment type="subcellular location">
    <subcellularLocation>
        <location evidence="1">Membrane</location>
        <topology evidence="1">Multi-pass membrane protein</topology>
    </subcellularLocation>
</comment>
<dbReference type="Proteomes" id="UP000321612">
    <property type="component" value="Unassembled WGS sequence"/>
</dbReference>
<feature type="transmembrane region" description="Helical" evidence="6">
    <location>
        <begin position="272"/>
        <end position="298"/>
    </location>
</feature>
<dbReference type="PANTHER" id="PTHR42893:SF46">
    <property type="entry name" value="PROTEIN DETOXIFICATION 44, CHLOROPLASTIC"/>
    <property type="match status" value="1"/>
</dbReference>
<dbReference type="RefSeq" id="WP_130828683.1">
    <property type="nucleotide sequence ID" value="NZ_SDIK01000007.1"/>
</dbReference>
<keyword evidence="3 6" id="KW-0812">Transmembrane</keyword>
<dbReference type="CDD" id="cd13136">
    <property type="entry name" value="MATE_DinF_like"/>
    <property type="match status" value="1"/>
</dbReference>
<evidence type="ECO:0000256" key="6">
    <source>
        <dbReference type="SAM" id="Phobius"/>
    </source>
</evidence>
<feature type="transmembrane region" description="Helical" evidence="6">
    <location>
        <begin position="249"/>
        <end position="266"/>
    </location>
</feature>
<evidence type="ECO:0000313" key="7">
    <source>
        <dbReference type="EMBL" id="TXJ63263.1"/>
    </source>
</evidence>
<feature type="transmembrane region" description="Helical" evidence="6">
    <location>
        <begin position="157"/>
        <end position="180"/>
    </location>
</feature>
<sequence length="449" mass="50594">MTLKVKEILNLALPSIVSNITVPLLGLVDLYIVGHIGNETYISAIAVGSMIFNIIYWVLGFLRMGTSGMTSQAYGKKSWDDTLRVLLRALTIGFCMGVLFILFQRFIEWSMVLLMGTPISSVSLVSIYFRITIWGAPAMLGLYGLTGWFIGMQNTKVPMIIAIVQNITNILASLFFVFVLDWQIKGVAAGTMIAQWTGFLMGLYILRKSLYRKSIFNSKRNEYFSLRFIRSTLSYCGAWKHFFTVNRDIFLRTLCLVAVNMFFTSAGGRQGAMILAVNTLLMTLFTLFSYVMDGFAYAGEALSGKYYGAKDKEGFSNMLRQLFCFGMGMVVFFTAVYVLGGLRFLRFLTDDAAVIIASKPYLPWACLIPIAGVSAFIYDGIFIGMTETKGMLISSLVAMLCFFGFYFLTTSLMGNHALWIAFLIFLSFRGILQYFWADLYLFKRFETDK</sequence>